<dbReference type="EMBL" id="JAAATY010000013">
    <property type="protein sequence ID" value="NRN67206.1"/>
    <property type="molecule type" value="Genomic_DNA"/>
</dbReference>
<dbReference type="InterPro" id="IPR009100">
    <property type="entry name" value="AcylCoA_DH/oxidase_NM_dom_sf"/>
</dbReference>
<evidence type="ECO:0000256" key="3">
    <source>
        <dbReference type="ARBA" id="ARBA00022630"/>
    </source>
</evidence>
<organism evidence="12 13">
    <name type="scientific">Kibdelosporangium persicum</name>
    <dbReference type="NCBI Taxonomy" id="2698649"/>
    <lineage>
        <taxon>Bacteria</taxon>
        <taxon>Bacillati</taxon>
        <taxon>Actinomycetota</taxon>
        <taxon>Actinomycetes</taxon>
        <taxon>Pseudonocardiales</taxon>
        <taxon>Pseudonocardiaceae</taxon>
        <taxon>Kibdelosporangium</taxon>
    </lineage>
</organism>
<evidence type="ECO:0000259" key="10">
    <source>
        <dbReference type="Pfam" id="PF00441"/>
    </source>
</evidence>
<evidence type="ECO:0000313" key="12">
    <source>
        <dbReference type="EMBL" id="NRN67206.1"/>
    </source>
</evidence>
<evidence type="ECO:0000256" key="1">
    <source>
        <dbReference type="ARBA" id="ARBA00005102"/>
    </source>
</evidence>
<dbReference type="CDD" id="cd00567">
    <property type="entry name" value="ACAD"/>
    <property type="match status" value="1"/>
</dbReference>
<dbReference type="InterPro" id="IPR046373">
    <property type="entry name" value="Acyl-CoA_Oxase/DH_mid-dom_sf"/>
</dbReference>
<evidence type="ECO:0000256" key="5">
    <source>
        <dbReference type="ARBA" id="ARBA00023002"/>
    </source>
</evidence>
<sequence length="361" mass="37964">MSDLLVAPTWTEALDLPSDASGREVWRALGRAGLIEWAHPVAPARLGALLAAVDRRFSIGTTLSVCVQLATVLPVLATGPVEVFRRLLAGIDTIALAATDVGAGSDLTALRTEVRITGEGIEVTGEKRWITNATTADAFLVLARHKPGRHFASFTWVLVPASAPGVTVTPADTTLFDGSGTGHVRFDRVRSGEVVGRPGRGLATFARHIGTERLAGALWSVALCRRVLTDTLHRLSARSYGENTLWHLESVRQRFAECLVRLRQLESLANDVGDRIVREHDAGAAALVKASAASTVDYVLAECAHLQGADGFTAGGIQQLRAQAGLFGIGGGATEIVLSTVADDAVAILNGTDPECSAALG</sequence>
<feature type="domain" description="Acyl-CoA dehydrogenase/oxidase C-terminal" evidence="10">
    <location>
        <begin position="199"/>
        <end position="343"/>
    </location>
</feature>
<proteinExistence type="inferred from homology"/>
<dbReference type="InterPro" id="IPR050741">
    <property type="entry name" value="Acyl-CoA_dehydrogenase"/>
</dbReference>
<keyword evidence="5 9" id="KW-0560">Oxidoreductase</keyword>
<evidence type="ECO:0000256" key="4">
    <source>
        <dbReference type="ARBA" id="ARBA00022827"/>
    </source>
</evidence>
<protein>
    <recommendedName>
        <fullName evidence="7">Acyl-[acyl-carrier-protein] dehydrogenase MbtN</fullName>
    </recommendedName>
    <alternativeName>
        <fullName evidence="8">Mycobactin synthase protein N</fullName>
    </alternativeName>
</protein>
<keyword evidence="13" id="KW-1185">Reference proteome</keyword>
<feature type="domain" description="Acyl-CoA oxidase/dehydrogenase middle" evidence="11">
    <location>
        <begin position="95"/>
        <end position="189"/>
    </location>
</feature>
<comment type="cofactor">
    <cofactor evidence="9">
        <name>FAD</name>
        <dbReference type="ChEBI" id="CHEBI:57692"/>
    </cofactor>
</comment>
<evidence type="ECO:0000256" key="9">
    <source>
        <dbReference type="RuleBase" id="RU362125"/>
    </source>
</evidence>
<dbReference type="InterPro" id="IPR009075">
    <property type="entry name" value="AcylCo_DH/oxidase_C"/>
</dbReference>
<dbReference type="PANTHER" id="PTHR48083:SF20">
    <property type="entry name" value="LONG-CHAIN SPECIFIC ACYL-COA DEHYDROGENASE, MITOCHONDRIAL"/>
    <property type="match status" value="1"/>
</dbReference>
<dbReference type="Gene3D" id="1.20.140.10">
    <property type="entry name" value="Butyryl-CoA Dehydrogenase, subunit A, domain 3"/>
    <property type="match status" value="1"/>
</dbReference>
<comment type="similarity">
    <text evidence="2 9">Belongs to the acyl-CoA dehydrogenase family.</text>
</comment>
<dbReference type="RefSeq" id="WP_246366634.1">
    <property type="nucleotide sequence ID" value="NZ_CBCSGW010000010.1"/>
</dbReference>
<dbReference type="InterPro" id="IPR006091">
    <property type="entry name" value="Acyl-CoA_Oxase/DH_mid-dom"/>
</dbReference>
<keyword evidence="4 9" id="KW-0274">FAD</keyword>
<comment type="pathway">
    <text evidence="1">Siderophore biosynthesis; mycobactin biosynthesis.</text>
</comment>
<dbReference type="Pfam" id="PF02770">
    <property type="entry name" value="Acyl-CoA_dh_M"/>
    <property type="match status" value="1"/>
</dbReference>
<keyword evidence="3 9" id="KW-0285">Flavoprotein</keyword>
<reference evidence="12 13" key="1">
    <citation type="submission" date="2020-01" db="EMBL/GenBank/DDBJ databases">
        <title>Kibdelosporangium persica a novel Actinomycetes from a hot desert in Iran.</title>
        <authorList>
            <person name="Safaei N."/>
            <person name="Zaburannyi N."/>
            <person name="Mueller R."/>
            <person name="Wink J."/>
        </authorList>
    </citation>
    <scope>NUCLEOTIDE SEQUENCE [LARGE SCALE GENOMIC DNA]</scope>
    <source>
        <strain evidence="12 13">4NS15</strain>
    </source>
</reference>
<comment type="function">
    <text evidence="6">Catalyzes the dehydrogenation at the alpha-beta position of ACP-bound acyl chains. This results in the introduction of a double bond in the lipidic chain, which is further transferred to the epsilon-amino group of lysine residue in the mycobactin core by MbtK.</text>
</comment>
<name>A0ABX2F777_9PSEU</name>
<accession>A0ABX2F777</accession>
<gene>
    <name evidence="12" type="ORF">GC106_44390</name>
</gene>
<evidence type="ECO:0000313" key="13">
    <source>
        <dbReference type="Proteomes" id="UP000763557"/>
    </source>
</evidence>
<comment type="caution">
    <text evidence="12">The sequence shown here is derived from an EMBL/GenBank/DDBJ whole genome shotgun (WGS) entry which is preliminary data.</text>
</comment>
<evidence type="ECO:0000259" key="11">
    <source>
        <dbReference type="Pfam" id="PF02770"/>
    </source>
</evidence>
<dbReference type="Gene3D" id="2.40.110.10">
    <property type="entry name" value="Butyryl-CoA Dehydrogenase, subunit A, domain 2"/>
    <property type="match status" value="1"/>
</dbReference>
<dbReference type="InterPro" id="IPR036250">
    <property type="entry name" value="AcylCo_DH-like_C"/>
</dbReference>
<evidence type="ECO:0000256" key="6">
    <source>
        <dbReference type="ARBA" id="ARBA00037085"/>
    </source>
</evidence>
<dbReference type="SUPFAM" id="SSF56645">
    <property type="entry name" value="Acyl-CoA dehydrogenase NM domain-like"/>
    <property type="match status" value="1"/>
</dbReference>
<dbReference type="SUPFAM" id="SSF47203">
    <property type="entry name" value="Acyl-CoA dehydrogenase C-terminal domain-like"/>
    <property type="match status" value="1"/>
</dbReference>
<dbReference type="Pfam" id="PF00441">
    <property type="entry name" value="Acyl-CoA_dh_1"/>
    <property type="match status" value="1"/>
</dbReference>
<evidence type="ECO:0000256" key="7">
    <source>
        <dbReference type="ARBA" id="ARBA00040394"/>
    </source>
</evidence>
<dbReference type="PANTHER" id="PTHR48083">
    <property type="entry name" value="MEDIUM-CHAIN SPECIFIC ACYL-COA DEHYDROGENASE, MITOCHONDRIAL-RELATED"/>
    <property type="match status" value="1"/>
</dbReference>
<evidence type="ECO:0000256" key="2">
    <source>
        <dbReference type="ARBA" id="ARBA00009347"/>
    </source>
</evidence>
<evidence type="ECO:0000256" key="8">
    <source>
        <dbReference type="ARBA" id="ARBA00042660"/>
    </source>
</evidence>
<dbReference type="Proteomes" id="UP000763557">
    <property type="component" value="Unassembled WGS sequence"/>
</dbReference>